<organism evidence="4 5">
    <name type="scientific">Marinibaculum pumilum</name>
    <dbReference type="NCBI Taxonomy" id="1766165"/>
    <lineage>
        <taxon>Bacteria</taxon>
        <taxon>Pseudomonadati</taxon>
        <taxon>Pseudomonadota</taxon>
        <taxon>Alphaproteobacteria</taxon>
        <taxon>Rhodospirillales</taxon>
        <taxon>Rhodospirillaceae</taxon>
        <taxon>Marinibaculum</taxon>
    </lineage>
</organism>
<dbReference type="InterPro" id="IPR023361">
    <property type="entry name" value="DUF1285_beta_roll_sf"/>
</dbReference>
<evidence type="ECO:0000313" key="5">
    <source>
        <dbReference type="Proteomes" id="UP001595528"/>
    </source>
</evidence>
<dbReference type="Gene3D" id="3.10.540.10">
    <property type="entry name" value="duf1285 like domain"/>
    <property type="match status" value="1"/>
</dbReference>
<evidence type="ECO:0000259" key="3">
    <source>
        <dbReference type="Pfam" id="PF21028"/>
    </source>
</evidence>
<dbReference type="Pfam" id="PF21028">
    <property type="entry name" value="DUF1285_C"/>
    <property type="match status" value="1"/>
</dbReference>
<dbReference type="InterPro" id="IPR048341">
    <property type="entry name" value="DUF1285_N"/>
</dbReference>
<dbReference type="InterPro" id="IPR048342">
    <property type="entry name" value="DUF1285_C"/>
</dbReference>
<dbReference type="PIRSF" id="PIRSF029557">
    <property type="entry name" value="UCP029557"/>
    <property type="match status" value="1"/>
</dbReference>
<dbReference type="Pfam" id="PF06938">
    <property type="entry name" value="DUF1285_N"/>
    <property type="match status" value="1"/>
</dbReference>
<accession>A0ABV7L596</accession>
<dbReference type="EMBL" id="JBHRTR010000034">
    <property type="protein sequence ID" value="MFC3229599.1"/>
    <property type="molecule type" value="Genomic_DNA"/>
</dbReference>
<comment type="caution">
    <text evidence="4">The sequence shown here is derived from an EMBL/GenBank/DDBJ whole genome shotgun (WGS) entry which is preliminary data.</text>
</comment>
<gene>
    <name evidence="4" type="ORF">ACFOGJ_20290</name>
</gene>
<evidence type="ECO:0000259" key="2">
    <source>
        <dbReference type="Pfam" id="PF06938"/>
    </source>
</evidence>
<dbReference type="Gene3D" id="2.30.270.10">
    <property type="entry name" value="duf1285 protein"/>
    <property type="match status" value="1"/>
</dbReference>
<dbReference type="RefSeq" id="WP_379903954.1">
    <property type="nucleotide sequence ID" value="NZ_JBHRTR010000034.1"/>
</dbReference>
<feature type="region of interest" description="Disordered" evidence="1">
    <location>
        <begin position="1"/>
        <end position="26"/>
    </location>
</feature>
<feature type="domain" description="DUF1285" evidence="2">
    <location>
        <begin position="38"/>
        <end position="105"/>
    </location>
</feature>
<proteinExistence type="predicted"/>
<feature type="domain" description="DUF1285" evidence="3">
    <location>
        <begin position="106"/>
        <end position="201"/>
    </location>
</feature>
<sequence>MTSRDDENDPQAASGSAPTGPERLFEALRDEDWGRGLPPVQEWHPAREGEIDIRIARDGSWTYQGSPIGRQRMVRLFSTILRRDADDRFYLVTPVEKLAIEVEDAPFVAVEMAVERDGDGAPTLVFRTNVNEVVAAGPEHPIRVETDPATGEPSPYIRVRDRLDALIARSVFYELVDMAETESLPEGERLVVHSGGSRFVLGAVPDESEED</sequence>
<protein>
    <submittedName>
        <fullName evidence="4">DUF1285 domain-containing protein</fullName>
    </submittedName>
</protein>
<dbReference type="InterPro" id="IPR010707">
    <property type="entry name" value="DUF1285"/>
</dbReference>
<evidence type="ECO:0000256" key="1">
    <source>
        <dbReference type="SAM" id="MobiDB-lite"/>
    </source>
</evidence>
<reference evidence="5" key="1">
    <citation type="journal article" date="2019" name="Int. J. Syst. Evol. Microbiol.">
        <title>The Global Catalogue of Microorganisms (GCM) 10K type strain sequencing project: providing services to taxonomists for standard genome sequencing and annotation.</title>
        <authorList>
            <consortium name="The Broad Institute Genomics Platform"/>
            <consortium name="The Broad Institute Genome Sequencing Center for Infectious Disease"/>
            <person name="Wu L."/>
            <person name="Ma J."/>
        </authorList>
    </citation>
    <scope>NUCLEOTIDE SEQUENCE [LARGE SCALE GENOMIC DNA]</scope>
    <source>
        <strain evidence="5">KCTC 42964</strain>
    </source>
</reference>
<keyword evidence="5" id="KW-1185">Reference proteome</keyword>
<name>A0ABV7L596_9PROT</name>
<dbReference type="Proteomes" id="UP001595528">
    <property type="component" value="Unassembled WGS sequence"/>
</dbReference>
<evidence type="ECO:0000313" key="4">
    <source>
        <dbReference type="EMBL" id="MFC3229599.1"/>
    </source>
</evidence>